<dbReference type="GO" id="GO:0005524">
    <property type="term" value="F:ATP binding"/>
    <property type="evidence" value="ECO:0007669"/>
    <property type="project" value="UniProtKB-KW"/>
</dbReference>
<feature type="transmembrane region" description="Helical" evidence="13">
    <location>
        <begin position="764"/>
        <end position="787"/>
    </location>
</feature>
<dbReference type="InterPro" id="IPR000725">
    <property type="entry name" value="Olfact_rcpt"/>
</dbReference>
<evidence type="ECO:0000256" key="6">
    <source>
        <dbReference type="ARBA" id="ARBA00022692"/>
    </source>
</evidence>
<dbReference type="Pfam" id="PF01061">
    <property type="entry name" value="ABC2_membrane"/>
    <property type="match status" value="1"/>
</dbReference>
<feature type="transmembrane region" description="Helical" evidence="13">
    <location>
        <begin position="1138"/>
        <end position="1160"/>
    </location>
</feature>
<evidence type="ECO:0000259" key="15">
    <source>
        <dbReference type="PROSITE" id="PS50893"/>
    </source>
</evidence>
<dbReference type="Pfam" id="PF19055">
    <property type="entry name" value="ABC2_membrane_7"/>
    <property type="match status" value="1"/>
</dbReference>
<evidence type="ECO:0000256" key="8">
    <source>
        <dbReference type="ARBA" id="ARBA00022824"/>
    </source>
</evidence>
<evidence type="ECO:0000313" key="16">
    <source>
        <dbReference type="EMBL" id="CAG02153.1"/>
    </source>
</evidence>
<evidence type="ECO:0000256" key="4">
    <source>
        <dbReference type="ARBA" id="ARBA00017057"/>
    </source>
</evidence>
<feature type="transmembrane region" description="Helical" evidence="13">
    <location>
        <begin position="1096"/>
        <end position="1118"/>
    </location>
</feature>
<keyword evidence="9" id="KW-0067">ATP-binding</keyword>
<dbReference type="Gene3D" id="3.40.50.300">
    <property type="entry name" value="P-loop containing nucleotide triphosphate hydrolases"/>
    <property type="match status" value="2"/>
</dbReference>
<keyword evidence="8" id="KW-0256">Endoplasmic reticulum</keyword>
<feature type="transmembrane region" description="Helical" evidence="13">
    <location>
        <begin position="1053"/>
        <end position="1075"/>
    </location>
</feature>
<accession>Q4SB29</accession>
<evidence type="ECO:0000259" key="14">
    <source>
        <dbReference type="PROSITE" id="PS50262"/>
    </source>
</evidence>
<proteinExistence type="inferred from homology"/>
<feature type="domain" description="G-protein coupled receptors family 1 profile" evidence="14">
    <location>
        <begin position="1023"/>
        <end position="1234"/>
    </location>
</feature>
<feature type="transmembrane region" description="Helical" evidence="13">
    <location>
        <begin position="692"/>
        <end position="709"/>
    </location>
</feature>
<protein>
    <recommendedName>
        <fullName evidence="4">Signal peptidase complex subunit 2</fullName>
    </recommendedName>
</protein>
<dbReference type="PANTHER" id="PTHR48041">
    <property type="entry name" value="ABC TRANSPORTER G FAMILY MEMBER 28"/>
    <property type="match status" value="1"/>
</dbReference>
<comment type="subcellular location">
    <subcellularLocation>
        <location evidence="1">Endoplasmic reticulum membrane</location>
        <topology evidence="1">Multi-pass membrane protein</topology>
    </subcellularLocation>
</comment>
<sequence>MAAARNGKSGLLEKWRIDEKPVKIDKWDGAAVKNSLDDAAKKVMLEKFGYMENFCLVDGRLLICTVSCLFAMLALVWDYLYPFPESRPVLACCVVSYFIMMGVLTLYTSYKEKNIFLVALHKDPAGMDPDHIWHLSSSLKRFDDQYTLRVSFTDGKSRRYREAEFTKSVSAFFDENGTLVMDQFDKCISKLHYTLASEKKTKLMGVVTQWVEPPQGADQQEEDWRQSVIMACLMAAWSIHNPTVTNSIIMNTNGPPDLMLDPCTVCISMDEAVKKWPASGQQTPLLHGHARKVDNNLTEAQRFSSLPRRPAVNIEFRNVSYSVREGPWWRKKGLRPHVAKVHELNVHCPSVQSWAPACPTPQSGEPAQKTPSRFHGYKTLLRGISGKFTSGDLVAIMGPSGAGKSTLMNILAGYRETGMKGEILINGQPRDLRSFRKVSCYIMQDDMLLPHLTVHEAMMVSANLKLQDKSAARRKMVQEILVALGLLDCVTPGRLTCQVVRGRGWPSLWSSSTTLRSCSLTSPPGEAAANGAPAGPSLYIPEDHLVKRTGVVLAHPLPVCFSGLDSASCFQVVSLLQALAQGGRTIICTIHQPSAKLFELFHKLYVLSQGQCIYRGRVSSLVPYLRALGLNCPTYHNPADFVMEVASGEYGDQMIRLVKAVQKDEQAEPNGDTRLHPLLWQRADEVLTHLRISSHIGIGVLIGLLYLGIGNEAKKVLSNSGFLFFSMLFLMFAALMPTVLTFPLEMGVFLREHLNYWYSLKAYYLAKTMADVPFQVVFPVVYCSVVYWMTAQPPDAGRFVLFLSLGVLTSLVAQSLGLLIGAASTSLQVATFVGPVTAIPVLLFSGFFVSFNTIPWYLQWMSYISYVRYPSPPALCGPVQPVRLKHLWTSGSRYGFEGVILAIYGLDRMDLHCDEDETCHFQKSEAILKELDMLDAKLYLDFIILAIFFFSLRLLAYFVLRYKISLLILKNQGELLGCETSLDLVELQDFLDHEEPKLLQGSFLPPMVLARQMMSPRPGACFVNELYGSTALFPFLLLQILSDLHAVSAPFCFLQIFCLYSYAQVQFCSLAVMAYDRYLAICQPLQYQQLMTCTRASFLITLWLNIRLPLCGNLINSLYCHNYLVVKLSCSDTRVNNIYGLVGTVLTVLVPLVPILFSYLRILQVCFSGSRQTRQKAVSTCLSSPHLPAQLLFQLLLFASLQSRFDMTSVPSMLQMFLSLYFLLIQPVLNPLLYGLQMTQIRKFYKRLLSCEG</sequence>
<feature type="transmembrane region" description="Helical" evidence="13">
    <location>
        <begin position="721"/>
        <end position="744"/>
    </location>
</feature>
<feature type="transmembrane region" description="Helical" evidence="13">
    <location>
        <begin position="799"/>
        <end position="820"/>
    </location>
</feature>
<dbReference type="InterPro" id="IPR043926">
    <property type="entry name" value="ABCG_dom"/>
</dbReference>
<dbReference type="Pfam" id="PF06703">
    <property type="entry name" value="SPC25"/>
    <property type="match status" value="1"/>
</dbReference>
<keyword evidence="11 13" id="KW-0472">Membrane</keyword>
<dbReference type="PRINTS" id="PR00237">
    <property type="entry name" value="GPCRRHODOPSN"/>
</dbReference>
<dbReference type="InterPro" id="IPR017452">
    <property type="entry name" value="GPCR_Rhodpsn_7TM"/>
</dbReference>
<dbReference type="InterPro" id="IPR027417">
    <property type="entry name" value="P-loop_NTPase"/>
</dbReference>
<evidence type="ECO:0000256" key="3">
    <source>
        <dbReference type="ARBA" id="ARBA00007324"/>
    </source>
</evidence>
<comment type="similarity">
    <text evidence="3">Belongs to the SPCS2 family.</text>
</comment>
<gene>
    <name evidence="16" type="ORF">GSTENG00021153001</name>
</gene>
<feature type="transmembrane region" description="Helical" evidence="13">
    <location>
        <begin position="61"/>
        <end position="81"/>
    </location>
</feature>
<dbReference type="PANTHER" id="PTHR48041:SF90">
    <property type="entry name" value="ATP-BINDING CASSETTE SUB-FAMILY G MEMBER 1"/>
    <property type="match status" value="1"/>
</dbReference>
<dbReference type="InterPro" id="IPR003593">
    <property type="entry name" value="AAA+_ATPase"/>
</dbReference>
<dbReference type="Gene3D" id="1.20.1070.10">
    <property type="entry name" value="Rhodopsin 7-helix transmembrane proteins"/>
    <property type="match status" value="1"/>
</dbReference>
<name>Q4SB29_TETNG</name>
<dbReference type="InterPro" id="IPR013525">
    <property type="entry name" value="ABC2_TM"/>
</dbReference>
<keyword evidence="10 13" id="KW-1133">Transmembrane helix</keyword>
<dbReference type="GO" id="GO:0042632">
    <property type="term" value="P:cholesterol homeostasis"/>
    <property type="evidence" value="ECO:0007669"/>
    <property type="project" value="TreeGrafter"/>
</dbReference>
<dbReference type="EMBL" id="CAAE01014677">
    <property type="protein sequence ID" value="CAG02153.1"/>
    <property type="molecule type" value="Genomic_DNA"/>
</dbReference>
<dbReference type="SMART" id="SM00382">
    <property type="entry name" value="AAA"/>
    <property type="match status" value="1"/>
</dbReference>
<feature type="domain" description="ABC transporter" evidence="15">
    <location>
        <begin position="362"/>
        <end position="634"/>
    </location>
</feature>
<dbReference type="GO" id="GO:0005886">
    <property type="term" value="C:plasma membrane"/>
    <property type="evidence" value="ECO:0007669"/>
    <property type="project" value="TreeGrafter"/>
</dbReference>
<evidence type="ECO:0000256" key="5">
    <source>
        <dbReference type="ARBA" id="ARBA00022448"/>
    </source>
</evidence>
<evidence type="ECO:0000256" key="13">
    <source>
        <dbReference type="SAM" id="Phobius"/>
    </source>
</evidence>
<dbReference type="Pfam" id="PF00005">
    <property type="entry name" value="ABC_tran"/>
    <property type="match status" value="1"/>
</dbReference>
<dbReference type="SUPFAM" id="SSF81321">
    <property type="entry name" value="Family A G protein-coupled receptor-like"/>
    <property type="match status" value="1"/>
</dbReference>
<dbReference type="PROSITE" id="PS50893">
    <property type="entry name" value="ABC_TRANSPORTER_2"/>
    <property type="match status" value="1"/>
</dbReference>
<evidence type="ECO:0000256" key="11">
    <source>
        <dbReference type="ARBA" id="ARBA00023136"/>
    </source>
</evidence>
<dbReference type="InterPro" id="IPR050352">
    <property type="entry name" value="ABCG_transporters"/>
</dbReference>
<dbReference type="SUPFAM" id="SSF52540">
    <property type="entry name" value="P-loop containing nucleoside triphosphate hydrolases"/>
    <property type="match status" value="1"/>
</dbReference>
<keyword evidence="5" id="KW-0813">Transport</keyword>
<keyword evidence="12" id="KW-0807">Transducer</keyword>
<comment type="caution">
    <text evidence="16">The sequence shown here is derived from an EMBL/GenBank/DDBJ whole genome shotgun (WGS) entry which is preliminary data.</text>
</comment>
<dbReference type="GO" id="GO:0004930">
    <property type="term" value="F:G protein-coupled receptor activity"/>
    <property type="evidence" value="ECO:0007669"/>
    <property type="project" value="InterPro"/>
</dbReference>
<feature type="transmembrane region" description="Helical" evidence="13">
    <location>
        <begin position="1181"/>
        <end position="1201"/>
    </location>
</feature>
<dbReference type="OrthoDB" id="66620at2759"/>
<evidence type="ECO:0000256" key="7">
    <source>
        <dbReference type="ARBA" id="ARBA00022741"/>
    </source>
</evidence>
<dbReference type="PROSITE" id="PS50262">
    <property type="entry name" value="G_PROTEIN_RECEP_F1_2"/>
    <property type="match status" value="1"/>
</dbReference>
<reference evidence="16" key="2">
    <citation type="submission" date="2004-02" db="EMBL/GenBank/DDBJ databases">
        <authorList>
            <consortium name="Genoscope"/>
            <consortium name="Whitehead Institute Centre for Genome Research"/>
        </authorList>
    </citation>
    <scope>NUCLEOTIDE SEQUENCE</scope>
</reference>
<dbReference type="InterPro" id="IPR000276">
    <property type="entry name" value="GPCR_Rhodpsn"/>
</dbReference>
<keyword evidence="7" id="KW-0547">Nucleotide-binding</keyword>
<dbReference type="KEGG" id="tng:GSTEN00021153G001"/>
<dbReference type="InterPro" id="IPR003439">
    <property type="entry name" value="ABC_transporter-like_ATP-bd"/>
</dbReference>
<reference evidence="16" key="1">
    <citation type="journal article" date="2004" name="Nature">
        <title>Genome duplication in the teleost fish Tetraodon nigroviridis reveals the early vertebrate proto-karyotype.</title>
        <authorList>
            <person name="Jaillon O."/>
            <person name="Aury J.-M."/>
            <person name="Brunet F."/>
            <person name="Petit J.-L."/>
            <person name="Stange-Thomann N."/>
            <person name="Mauceli E."/>
            <person name="Bouneau L."/>
            <person name="Fischer C."/>
            <person name="Ozouf-Costaz C."/>
            <person name="Bernot A."/>
            <person name="Nicaud S."/>
            <person name="Jaffe D."/>
            <person name="Fisher S."/>
            <person name="Lutfalla G."/>
            <person name="Dossat C."/>
            <person name="Segurens B."/>
            <person name="Dasilva C."/>
            <person name="Salanoubat M."/>
            <person name="Levy M."/>
            <person name="Boudet N."/>
            <person name="Castellano S."/>
            <person name="Anthouard V."/>
            <person name="Jubin C."/>
            <person name="Castelli V."/>
            <person name="Katinka M."/>
            <person name="Vacherie B."/>
            <person name="Biemont C."/>
            <person name="Skalli Z."/>
            <person name="Cattolico L."/>
            <person name="Poulain J."/>
            <person name="De Berardinis V."/>
            <person name="Cruaud C."/>
            <person name="Duprat S."/>
            <person name="Brottier P."/>
            <person name="Coutanceau J.-P."/>
            <person name="Gouzy J."/>
            <person name="Parra G."/>
            <person name="Lardier G."/>
            <person name="Chapple C."/>
            <person name="McKernan K.J."/>
            <person name="McEwan P."/>
            <person name="Bosak S."/>
            <person name="Kellis M."/>
            <person name="Volff J.-N."/>
            <person name="Guigo R."/>
            <person name="Zody M.C."/>
            <person name="Mesirov J."/>
            <person name="Lindblad-Toh K."/>
            <person name="Birren B."/>
            <person name="Nusbaum C."/>
            <person name="Kahn D."/>
            <person name="Robinson-Rechavi M."/>
            <person name="Laudet V."/>
            <person name="Schachter V."/>
            <person name="Quetier F."/>
            <person name="Saurin W."/>
            <person name="Scarpelli C."/>
            <person name="Wincker P."/>
            <person name="Lander E.S."/>
            <person name="Weissenbach J."/>
            <person name="Roest Crollius H."/>
        </authorList>
    </citation>
    <scope>NUCLEOTIDE SEQUENCE [LARGE SCALE GENOMIC DNA]</scope>
</reference>
<feature type="transmembrane region" description="Helical" evidence="13">
    <location>
        <begin position="938"/>
        <end position="960"/>
    </location>
</feature>
<comment type="similarity">
    <text evidence="2">Belongs to the ABC transporter superfamily. ABCG family. Eye pigment precursor importer (TC 3.A.1.204) subfamily.</text>
</comment>
<feature type="transmembrane region" description="Helical" evidence="13">
    <location>
        <begin position="87"/>
        <end position="107"/>
    </location>
</feature>
<keyword evidence="6 13" id="KW-0812">Transmembrane</keyword>
<dbReference type="GO" id="GO:0005787">
    <property type="term" value="C:signal peptidase complex"/>
    <property type="evidence" value="ECO:0007669"/>
    <property type="project" value="InterPro"/>
</dbReference>
<dbReference type="GO" id="GO:0006465">
    <property type="term" value="P:signal peptide processing"/>
    <property type="evidence" value="ECO:0007669"/>
    <property type="project" value="InterPro"/>
</dbReference>
<feature type="transmembrane region" description="Helical" evidence="13">
    <location>
        <begin position="832"/>
        <end position="858"/>
    </location>
</feature>
<dbReference type="GO" id="GO:0004984">
    <property type="term" value="F:olfactory receptor activity"/>
    <property type="evidence" value="ECO:0007669"/>
    <property type="project" value="InterPro"/>
</dbReference>
<dbReference type="GO" id="GO:0016887">
    <property type="term" value="F:ATP hydrolysis activity"/>
    <property type="evidence" value="ECO:0007669"/>
    <property type="project" value="InterPro"/>
</dbReference>
<dbReference type="GO" id="GO:0033344">
    <property type="term" value="P:cholesterol efflux"/>
    <property type="evidence" value="ECO:0007669"/>
    <property type="project" value="TreeGrafter"/>
</dbReference>
<evidence type="ECO:0000256" key="10">
    <source>
        <dbReference type="ARBA" id="ARBA00022989"/>
    </source>
</evidence>
<evidence type="ECO:0000256" key="12">
    <source>
        <dbReference type="ARBA" id="ARBA00023224"/>
    </source>
</evidence>
<evidence type="ECO:0000256" key="9">
    <source>
        <dbReference type="ARBA" id="ARBA00022840"/>
    </source>
</evidence>
<dbReference type="Pfam" id="PF13853">
    <property type="entry name" value="7tm_4"/>
    <property type="match status" value="1"/>
</dbReference>
<feature type="transmembrane region" description="Helical" evidence="13">
    <location>
        <begin position="1213"/>
        <end position="1236"/>
    </location>
</feature>
<dbReference type="GO" id="GO:0034041">
    <property type="term" value="F:ABC-type sterol transporter activity"/>
    <property type="evidence" value="ECO:0007669"/>
    <property type="project" value="TreeGrafter"/>
</dbReference>
<dbReference type="InterPro" id="IPR009582">
    <property type="entry name" value="Spc2/SPCS2"/>
</dbReference>
<dbReference type="AlphaFoldDB" id="Q4SB29"/>
<evidence type="ECO:0000256" key="2">
    <source>
        <dbReference type="ARBA" id="ARBA00005814"/>
    </source>
</evidence>
<organism evidence="16">
    <name type="scientific">Tetraodon nigroviridis</name>
    <name type="common">Spotted green pufferfish</name>
    <name type="synonym">Chelonodon nigroviridis</name>
    <dbReference type="NCBI Taxonomy" id="99883"/>
    <lineage>
        <taxon>Eukaryota</taxon>
        <taxon>Metazoa</taxon>
        <taxon>Chordata</taxon>
        <taxon>Craniata</taxon>
        <taxon>Vertebrata</taxon>
        <taxon>Euteleostomi</taxon>
        <taxon>Actinopterygii</taxon>
        <taxon>Neopterygii</taxon>
        <taxon>Teleostei</taxon>
        <taxon>Neoteleostei</taxon>
        <taxon>Acanthomorphata</taxon>
        <taxon>Eupercaria</taxon>
        <taxon>Tetraodontiformes</taxon>
        <taxon>Tetradontoidea</taxon>
        <taxon>Tetraodontidae</taxon>
        <taxon>Tetraodon</taxon>
    </lineage>
</organism>
<evidence type="ECO:0000256" key="1">
    <source>
        <dbReference type="ARBA" id="ARBA00004477"/>
    </source>
</evidence>